<dbReference type="PROSITE" id="PS50977">
    <property type="entry name" value="HTH_TETR_2"/>
    <property type="match status" value="1"/>
</dbReference>
<organism evidence="7 8">
    <name type="scientific">Agromyces mariniharenae</name>
    <dbReference type="NCBI Taxonomy" id="2604423"/>
    <lineage>
        <taxon>Bacteria</taxon>
        <taxon>Bacillati</taxon>
        <taxon>Actinomycetota</taxon>
        <taxon>Actinomycetes</taxon>
        <taxon>Micrococcales</taxon>
        <taxon>Microbacteriaceae</taxon>
        <taxon>Agromyces</taxon>
    </lineage>
</organism>
<dbReference type="PANTHER" id="PTHR30055">
    <property type="entry name" value="HTH-TYPE TRANSCRIPTIONAL REGULATOR RUTR"/>
    <property type="match status" value="1"/>
</dbReference>
<feature type="domain" description="HTH tetR-type" evidence="6">
    <location>
        <begin position="94"/>
        <end position="153"/>
    </location>
</feature>
<dbReference type="InterPro" id="IPR049445">
    <property type="entry name" value="TetR_SbtR-like_C"/>
</dbReference>
<dbReference type="AlphaFoldDB" id="A0A5S4VIC6"/>
<keyword evidence="2 4" id="KW-0238">DNA-binding</keyword>
<reference evidence="7 8" key="1">
    <citation type="submission" date="2019-08" db="EMBL/GenBank/DDBJ databases">
        <authorList>
            <person name="Hu J."/>
        </authorList>
    </citation>
    <scope>NUCLEOTIDE SEQUENCE [LARGE SCALE GENOMIC DNA]</scope>
    <source>
        <strain evidence="7 8">NEAU-184</strain>
    </source>
</reference>
<feature type="DNA-binding region" description="H-T-H motif" evidence="4">
    <location>
        <begin position="116"/>
        <end position="135"/>
    </location>
</feature>
<sequence length="299" mass="32917">MPRCGACWPRRAARVRGLRARDQPSPRHLARIGRGGRPHPVRPACYPPRRVPLPQEGRPPTSRNEAEATLRMIADIRAYSEVVNPTASPRRDARRNHERLLAEARVLFGERGIDAPLDELATRAGVGAGTVYRHFPTRDALIRELYDTAVGDLHDFAPEIVGAETGWRAIELWLERLGAWVAESPYLPAVMRRMAELDPDYKPGAEFADTMDGIVARAKSEGALREDVTAVDLGVLVDMLGSIGQYGGAYLPYWRRQLTVVLDGLRARPDLTPLPGAGQSFDAFHDMSHAKGPKAAPTG</sequence>
<evidence type="ECO:0000259" key="6">
    <source>
        <dbReference type="PROSITE" id="PS50977"/>
    </source>
</evidence>
<dbReference type="Pfam" id="PF21597">
    <property type="entry name" value="TetR_C_43"/>
    <property type="match status" value="1"/>
</dbReference>
<gene>
    <name evidence="7" type="ORF">FYC51_09575</name>
</gene>
<dbReference type="SUPFAM" id="SSF48498">
    <property type="entry name" value="Tetracyclin repressor-like, C-terminal domain"/>
    <property type="match status" value="1"/>
</dbReference>
<evidence type="ECO:0000256" key="3">
    <source>
        <dbReference type="ARBA" id="ARBA00023163"/>
    </source>
</evidence>
<feature type="compositionally biased region" description="Basic residues" evidence="5">
    <location>
        <begin position="28"/>
        <end position="40"/>
    </location>
</feature>
<dbReference type="GO" id="GO:0003700">
    <property type="term" value="F:DNA-binding transcription factor activity"/>
    <property type="evidence" value="ECO:0007669"/>
    <property type="project" value="TreeGrafter"/>
</dbReference>
<protein>
    <submittedName>
        <fullName evidence="7">TetR/AcrR family transcriptional regulator</fullName>
    </submittedName>
</protein>
<evidence type="ECO:0000256" key="2">
    <source>
        <dbReference type="ARBA" id="ARBA00023125"/>
    </source>
</evidence>
<keyword evidence="1" id="KW-0805">Transcription regulation</keyword>
<evidence type="ECO:0000256" key="4">
    <source>
        <dbReference type="PROSITE-ProRule" id="PRU00335"/>
    </source>
</evidence>
<evidence type="ECO:0000313" key="8">
    <source>
        <dbReference type="Proteomes" id="UP000325243"/>
    </source>
</evidence>
<dbReference type="EMBL" id="VSSB01000001">
    <property type="protein sequence ID" value="TYL53865.1"/>
    <property type="molecule type" value="Genomic_DNA"/>
</dbReference>
<dbReference type="InterPro" id="IPR050109">
    <property type="entry name" value="HTH-type_TetR-like_transc_reg"/>
</dbReference>
<dbReference type="InterPro" id="IPR036271">
    <property type="entry name" value="Tet_transcr_reg_TetR-rel_C_sf"/>
</dbReference>
<dbReference type="Gene3D" id="1.10.357.10">
    <property type="entry name" value="Tetracycline Repressor, domain 2"/>
    <property type="match status" value="1"/>
</dbReference>
<dbReference type="PRINTS" id="PR00455">
    <property type="entry name" value="HTHTETR"/>
</dbReference>
<accession>A0A5S4VIC6</accession>
<feature type="region of interest" description="Disordered" evidence="5">
    <location>
        <begin position="18"/>
        <end position="65"/>
    </location>
</feature>
<proteinExistence type="predicted"/>
<evidence type="ECO:0000256" key="5">
    <source>
        <dbReference type="SAM" id="MobiDB-lite"/>
    </source>
</evidence>
<dbReference type="GO" id="GO:0000976">
    <property type="term" value="F:transcription cis-regulatory region binding"/>
    <property type="evidence" value="ECO:0007669"/>
    <property type="project" value="TreeGrafter"/>
</dbReference>
<dbReference type="Proteomes" id="UP000325243">
    <property type="component" value="Unassembled WGS sequence"/>
</dbReference>
<dbReference type="SUPFAM" id="SSF46689">
    <property type="entry name" value="Homeodomain-like"/>
    <property type="match status" value="1"/>
</dbReference>
<name>A0A5S4VIC6_9MICO</name>
<dbReference type="InterPro" id="IPR001647">
    <property type="entry name" value="HTH_TetR"/>
</dbReference>
<dbReference type="Pfam" id="PF00440">
    <property type="entry name" value="TetR_N"/>
    <property type="match status" value="1"/>
</dbReference>
<keyword evidence="8" id="KW-1185">Reference proteome</keyword>
<dbReference type="PANTHER" id="PTHR30055:SF234">
    <property type="entry name" value="HTH-TYPE TRANSCRIPTIONAL REGULATOR BETI"/>
    <property type="match status" value="1"/>
</dbReference>
<dbReference type="InterPro" id="IPR009057">
    <property type="entry name" value="Homeodomain-like_sf"/>
</dbReference>
<evidence type="ECO:0000256" key="1">
    <source>
        <dbReference type="ARBA" id="ARBA00023015"/>
    </source>
</evidence>
<evidence type="ECO:0000313" key="7">
    <source>
        <dbReference type="EMBL" id="TYL53865.1"/>
    </source>
</evidence>
<comment type="caution">
    <text evidence="7">The sequence shown here is derived from an EMBL/GenBank/DDBJ whole genome shotgun (WGS) entry which is preliminary data.</text>
</comment>
<keyword evidence="3" id="KW-0804">Transcription</keyword>